<dbReference type="EMBL" id="GGFM01009588">
    <property type="protein sequence ID" value="MBW30339.1"/>
    <property type="molecule type" value="Transcribed_RNA"/>
</dbReference>
<dbReference type="AlphaFoldDB" id="A0A2M3ZP96"/>
<feature type="chain" id="PRO_5014941138" evidence="1">
    <location>
        <begin position="19"/>
        <end position="148"/>
    </location>
</feature>
<reference evidence="2" key="1">
    <citation type="submission" date="2018-01" db="EMBL/GenBank/DDBJ databases">
        <title>An insight into the sialome of Amazonian anophelines.</title>
        <authorList>
            <person name="Ribeiro J.M."/>
            <person name="Scarpassa V."/>
            <person name="Calvo E."/>
        </authorList>
    </citation>
    <scope>NUCLEOTIDE SEQUENCE</scope>
    <source>
        <tissue evidence="2">Salivary glands</tissue>
    </source>
</reference>
<evidence type="ECO:0000256" key="1">
    <source>
        <dbReference type="SAM" id="SignalP"/>
    </source>
</evidence>
<protein>
    <submittedName>
        <fullName evidence="2">Putative secreted peptide</fullName>
    </submittedName>
</protein>
<proteinExistence type="predicted"/>
<feature type="signal peptide" evidence="1">
    <location>
        <begin position="1"/>
        <end position="18"/>
    </location>
</feature>
<name>A0A2M3ZP96_9DIPT</name>
<accession>A0A2M3ZP96</accession>
<organism evidence="2">
    <name type="scientific">Anopheles braziliensis</name>
    <dbReference type="NCBI Taxonomy" id="58242"/>
    <lineage>
        <taxon>Eukaryota</taxon>
        <taxon>Metazoa</taxon>
        <taxon>Ecdysozoa</taxon>
        <taxon>Arthropoda</taxon>
        <taxon>Hexapoda</taxon>
        <taxon>Insecta</taxon>
        <taxon>Pterygota</taxon>
        <taxon>Neoptera</taxon>
        <taxon>Endopterygota</taxon>
        <taxon>Diptera</taxon>
        <taxon>Nematocera</taxon>
        <taxon>Culicoidea</taxon>
        <taxon>Culicidae</taxon>
        <taxon>Anophelinae</taxon>
        <taxon>Anopheles</taxon>
    </lineage>
</organism>
<keyword evidence="1" id="KW-0732">Signal</keyword>
<evidence type="ECO:0000313" key="2">
    <source>
        <dbReference type="EMBL" id="MBW30339.1"/>
    </source>
</evidence>
<sequence length="148" mass="15844">MRILLTFFFLSSEPSCRSKAPPAHSKLLCAWWPPSQGPAAVERLFVPDPTIDGGRFVGVDPTSGAAVGWASIGRDCDSFIRRCSSLSKGDFGNAPPGPAITLEVVPPPVAPITPFSWYSKLVHDSPRFCADEDFVSAVVVVVPSKSRS</sequence>